<evidence type="ECO:0000313" key="1">
    <source>
        <dbReference type="EMBL" id="KAJ8389868.1"/>
    </source>
</evidence>
<proteinExistence type="predicted"/>
<organism evidence="1 2">
    <name type="scientific">Aldrovandia affinis</name>
    <dbReference type="NCBI Taxonomy" id="143900"/>
    <lineage>
        <taxon>Eukaryota</taxon>
        <taxon>Metazoa</taxon>
        <taxon>Chordata</taxon>
        <taxon>Craniata</taxon>
        <taxon>Vertebrata</taxon>
        <taxon>Euteleostomi</taxon>
        <taxon>Actinopterygii</taxon>
        <taxon>Neopterygii</taxon>
        <taxon>Teleostei</taxon>
        <taxon>Notacanthiformes</taxon>
        <taxon>Halosauridae</taxon>
        <taxon>Aldrovandia</taxon>
    </lineage>
</organism>
<comment type="caution">
    <text evidence="1">The sequence shown here is derived from an EMBL/GenBank/DDBJ whole genome shotgun (WGS) entry which is preliminary data.</text>
</comment>
<dbReference type="Proteomes" id="UP001221898">
    <property type="component" value="Unassembled WGS sequence"/>
</dbReference>
<keyword evidence="2" id="KW-1185">Reference proteome</keyword>
<dbReference type="EMBL" id="JAINUG010000177">
    <property type="protein sequence ID" value="KAJ8389868.1"/>
    <property type="molecule type" value="Genomic_DNA"/>
</dbReference>
<name>A0AAD7RTH5_9TELE</name>
<evidence type="ECO:0000313" key="2">
    <source>
        <dbReference type="Proteomes" id="UP001221898"/>
    </source>
</evidence>
<accession>A0AAD7RTH5</accession>
<protein>
    <submittedName>
        <fullName evidence="1">Uncharacterized protein</fullName>
    </submittedName>
</protein>
<reference evidence="1" key="1">
    <citation type="journal article" date="2023" name="Science">
        <title>Genome structures resolve the early diversification of teleost fishes.</title>
        <authorList>
            <person name="Parey E."/>
            <person name="Louis A."/>
            <person name="Montfort J."/>
            <person name="Bouchez O."/>
            <person name="Roques C."/>
            <person name="Iampietro C."/>
            <person name="Lluch J."/>
            <person name="Castinel A."/>
            <person name="Donnadieu C."/>
            <person name="Desvignes T."/>
            <person name="Floi Bucao C."/>
            <person name="Jouanno E."/>
            <person name="Wen M."/>
            <person name="Mejri S."/>
            <person name="Dirks R."/>
            <person name="Jansen H."/>
            <person name="Henkel C."/>
            <person name="Chen W.J."/>
            <person name="Zahm M."/>
            <person name="Cabau C."/>
            <person name="Klopp C."/>
            <person name="Thompson A.W."/>
            <person name="Robinson-Rechavi M."/>
            <person name="Braasch I."/>
            <person name="Lecointre G."/>
            <person name="Bobe J."/>
            <person name="Postlethwait J.H."/>
            <person name="Berthelot C."/>
            <person name="Roest Crollius H."/>
            <person name="Guiguen Y."/>
        </authorList>
    </citation>
    <scope>NUCLEOTIDE SEQUENCE</scope>
    <source>
        <strain evidence="1">NC1722</strain>
    </source>
</reference>
<gene>
    <name evidence="1" type="ORF">AAFF_G00113370</name>
</gene>
<dbReference type="AlphaFoldDB" id="A0AAD7RTH5"/>
<sequence>MAIKRFCAAGAITPSFVIQNATQRPDKVTARKATRYSPPGGKRNYTTAYRENFCRWDGVLRRKPFRPVDNLTLSDARFQGTTSYQTDYGPKAYAGMQGVCAAEWITPARPGPKVPKYQSFQAVARSTPQYAPEAPQRPSKLQGVLYNPNPTTSTRYARYAQALRIAQGDGPDLPQTPKTAKENIRLKPTEYGDSCKICPTPPVYQRQNLPYDSPKHMQFLTSYTCDYRPWGLQTRPAIRQLDEFVRPTGPFQHSTSYLSEYRLKVATTSRKPTQRR</sequence>